<dbReference type="OrthoDB" id="9800863at2"/>
<protein>
    <recommendedName>
        <fullName evidence="10">2,3-bisphosphoglycerate-independent phosphoglycerate mutase</fullName>
        <ecNumber evidence="10">5.4.2.12</ecNumber>
    </recommendedName>
</protein>
<dbReference type="GO" id="GO:0006007">
    <property type="term" value="P:glucose catabolic process"/>
    <property type="evidence" value="ECO:0007669"/>
    <property type="project" value="InterPro"/>
</dbReference>
<evidence type="ECO:0000313" key="13">
    <source>
        <dbReference type="EMBL" id="BBH52483.1"/>
    </source>
</evidence>
<comment type="function">
    <text evidence="3">Catalyzes the interconversion of 2-phosphoglycerate and 3-phosphoglycerate.</text>
</comment>
<dbReference type="Gene3D" id="3.40.720.10">
    <property type="entry name" value="Alkaline Phosphatase, subunit A"/>
    <property type="match status" value="1"/>
</dbReference>
<dbReference type="KEGG" id="sbf:JCM31447_09240"/>
<dbReference type="SUPFAM" id="SSF64158">
    <property type="entry name" value="2,3-Bisphosphoglycerate-independent phosphoglycerate mutase, substrate-binding domain"/>
    <property type="match status" value="1"/>
</dbReference>
<comment type="cofactor">
    <cofactor evidence="2">
        <name>Mn(2+)</name>
        <dbReference type="ChEBI" id="CHEBI:29035"/>
    </cofactor>
</comment>
<comment type="catalytic activity">
    <reaction evidence="1">
        <text>(2R)-2-phosphoglycerate = (2R)-3-phosphoglycerate</text>
        <dbReference type="Rhea" id="RHEA:15901"/>
        <dbReference type="ChEBI" id="CHEBI:58272"/>
        <dbReference type="ChEBI" id="CHEBI:58289"/>
        <dbReference type="EC" id="5.4.2.12"/>
    </reaction>
</comment>
<evidence type="ECO:0000256" key="2">
    <source>
        <dbReference type="ARBA" id="ARBA00001936"/>
    </source>
</evidence>
<dbReference type="InterPro" id="IPR006124">
    <property type="entry name" value="Metalloenzyme"/>
</dbReference>
<evidence type="ECO:0000256" key="10">
    <source>
        <dbReference type="NCBIfam" id="TIGR01307"/>
    </source>
</evidence>
<keyword evidence="7" id="KW-0324">Glycolysis</keyword>
<evidence type="ECO:0000256" key="1">
    <source>
        <dbReference type="ARBA" id="ARBA00000370"/>
    </source>
</evidence>
<feature type="domain" description="BPG-independent PGAM N-terminal" evidence="12">
    <location>
        <begin position="118"/>
        <end position="341"/>
    </location>
</feature>
<name>A0A4P2VHM1_FLUSA</name>
<dbReference type="EC" id="5.4.2.12" evidence="10"/>
<dbReference type="InterPro" id="IPR036646">
    <property type="entry name" value="PGAM_B_sf"/>
</dbReference>
<evidence type="ECO:0000256" key="5">
    <source>
        <dbReference type="ARBA" id="ARBA00008819"/>
    </source>
</evidence>
<dbReference type="RefSeq" id="WP_130607030.1">
    <property type="nucleotide sequence ID" value="NZ_AP019368.1"/>
</dbReference>
<keyword evidence="14" id="KW-1185">Reference proteome</keyword>
<feature type="domain" description="Metalloenzyme" evidence="11">
    <location>
        <begin position="20"/>
        <end position="564"/>
    </location>
</feature>
<dbReference type="FunFam" id="3.40.1450.10:FF:000002">
    <property type="entry name" value="2,3-bisphosphoglycerate-independent phosphoglycerate mutase"/>
    <property type="match status" value="1"/>
</dbReference>
<evidence type="ECO:0000256" key="3">
    <source>
        <dbReference type="ARBA" id="ARBA00002315"/>
    </source>
</evidence>
<dbReference type="NCBIfam" id="TIGR01307">
    <property type="entry name" value="pgm_bpd_ind"/>
    <property type="match status" value="1"/>
</dbReference>
<dbReference type="InterPro" id="IPR017850">
    <property type="entry name" value="Alkaline_phosphatase_core_sf"/>
</dbReference>
<dbReference type="GO" id="GO:0030145">
    <property type="term" value="F:manganese ion binding"/>
    <property type="evidence" value="ECO:0007669"/>
    <property type="project" value="InterPro"/>
</dbReference>
<comment type="similarity">
    <text evidence="5">Belongs to the BPG-independent phosphoglycerate mutase family.</text>
</comment>
<evidence type="ECO:0000313" key="14">
    <source>
        <dbReference type="Proteomes" id="UP000291236"/>
    </source>
</evidence>
<comment type="pathway">
    <text evidence="4">Carbohydrate degradation; glycolysis; pyruvate from D-glyceraldehyde 3-phosphate: step 3/5.</text>
</comment>
<dbReference type="Pfam" id="PF01676">
    <property type="entry name" value="Metalloenzyme"/>
    <property type="match status" value="1"/>
</dbReference>
<dbReference type="EMBL" id="AP019368">
    <property type="protein sequence ID" value="BBH52483.1"/>
    <property type="molecule type" value="Genomic_DNA"/>
</dbReference>
<evidence type="ECO:0000259" key="11">
    <source>
        <dbReference type="Pfam" id="PF01676"/>
    </source>
</evidence>
<evidence type="ECO:0000256" key="4">
    <source>
        <dbReference type="ARBA" id="ARBA00004798"/>
    </source>
</evidence>
<dbReference type="InterPro" id="IPR011258">
    <property type="entry name" value="BPG-indep_PGM_N"/>
</dbReference>
<dbReference type="CDD" id="cd16010">
    <property type="entry name" value="iPGM"/>
    <property type="match status" value="1"/>
</dbReference>
<accession>A0A4P2VHM1</accession>
<evidence type="ECO:0000256" key="7">
    <source>
        <dbReference type="ARBA" id="ARBA00023152"/>
    </source>
</evidence>
<keyword evidence="8" id="KW-0464">Manganese</keyword>
<dbReference type="GO" id="GO:0006096">
    <property type="term" value="P:glycolytic process"/>
    <property type="evidence" value="ECO:0007669"/>
    <property type="project" value="UniProtKB-UniRule"/>
</dbReference>
<dbReference type="Gene3D" id="3.40.1450.10">
    <property type="entry name" value="BPG-independent phosphoglycerate mutase, domain B"/>
    <property type="match status" value="1"/>
</dbReference>
<dbReference type="AlphaFoldDB" id="A0A4P2VHM1"/>
<dbReference type="GO" id="GO:0005737">
    <property type="term" value="C:cytoplasm"/>
    <property type="evidence" value="ECO:0007669"/>
    <property type="project" value="InterPro"/>
</dbReference>
<dbReference type="InterPro" id="IPR005995">
    <property type="entry name" value="Pgm_bpd_ind"/>
</dbReference>
<dbReference type="PANTHER" id="PTHR31637">
    <property type="entry name" value="2,3-BISPHOSPHOGLYCERATE-INDEPENDENT PHOSPHOGLYCERATE MUTASE"/>
    <property type="match status" value="1"/>
</dbReference>
<dbReference type="GO" id="GO:0004619">
    <property type="term" value="F:phosphoglycerate mutase activity"/>
    <property type="evidence" value="ECO:0007669"/>
    <property type="project" value="UniProtKB-UniRule"/>
</dbReference>
<sequence>MSLSNSLKLKRIFKPQNNTKILTIVMDGVGYTNPNTNLTAELAKNHGILPSEAFSIGNAVNAAYTPNLNRLISSSLFRTIKAHGTSVGLPSDDDMGNSEVGHNALGAGRVFAQGAKLVNSAIESGNLFSGNAWKEVVARTELKDGTQTLHLCGLFSDGNVHSHIDHLFALIIGAKKEGIKKVRLHLLLDGRDVGPLTATDYIDKLENFLGTMNSNEFSCLVASGGGRTFVTMDRYESDWSIVERGYKAHVLGEARFFKSIREAVEILRSEKNYYDQDLPPFVLENNGKPIATVEDGDSFIFFNFRGDRAIEITRALTEEKFSAFPRKRFPKVHYAGMMQYDGDLKLPEIFLVTPPAIDQTMTELLCNAGVKQFACSETQKYGHVTYFWNGNRSGKFNADLENYVEITSDQIPFQERPWMKSAEIADETIKQMQNNSFEIGRINFANGDMVGHSGDFAAAVLSVAAVDLALGRIMNAAKETNTILIVTADHGNADEMFEVDKKTKKVVFDKNGLPKVKTSHTLAPVPLAIYNTEILERNIELREDLANGGLSNIAATVLELAGFESPSFYDPSLISFSEKKK</sequence>
<dbReference type="PANTHER" id="PTHR31637:SF0">
    <property type="entry name" value="2,3-BISPHOSPHOGLYCERATE-INDEPENDENT PHOSPHOGLYCERATE MUTASE"/>
    <property type="match status" value="1"/>
</dbReference>
<evidence type="ECO:0000256" key="8">
    <source>
        <dbReference type="ARBA" id="ARBA00023211"/>
    </source>
</evidence>
<reference evidence="13 14" key="1">
    <citation type="submission" date="2018-12" db="EMBL/GenBank/DDBJ databases">
        <title>Rubrispira sanarue gen. nov., sp., nov., a member of the order Silvanigrellales, isolated from a brackish lake in Hamamatsu Japan.</title>
        <authorList>
            <person name="Maejima Y."/>
            <person name="Iino T."/>
            <person name="Muraguchi Y."/>
            <person name="Fukuda K."/>
            <person name="Nojiri H."/>
            <person name="Ohkuma M."/>
            <person name="Moriuchi R."/>
            <person name="Dohra H."/>
            <person name="Kimbara K."/>
            <person name="Shintani M."/>
        </authorList>
    </citation>
    <scope>NUCLEOTIDE SEQUENCE [LARGE SCALE GENOMIC DNA]</scope>
    <source>
        <strain evidence="13 14">RF1110005</strain>
    </source>
</reference>
<dbReference type="SUPFAM" id="SSF53649">
    <property type="entry name" value="Alkaline phosphatase-like"/>
    <property type="match status" value="1"/>
</dbReference>
<dbReference type="UniPathway" id="UPA00109">
    <property type="reaction ID" value="UER00186"/>
</dbReference>
<dbReference type="Proteomes" id="UP000291236">
    <property type="component" value="Chromosome"/>
</dbReference>
<dbReference type="Pfam" id="PF06415">
    <property type="entry name" value="iPGM_N"/>
    <property type="match status" value="1"/>
</dbReference>
<evidence type="ECO:0000256" key="9">
    <source>
        <dbReference type="ARBA" id="ARBA00023235"/>
    </source>
</evidence>
<keyword evidence="6" id="KW-0479">Metal-binding</keyword>
<evidence type="ECO:0000259" key="12">
    <source>
        <dbReference type="Pfam" id="PF06415"/>
    </source>
</evidence>
<keyword evidence="9" id="KW-0413">Isomerase</keyword>
<organism evidence="13 14">
    <name type="scientific">Fluviispira sanaruensis</name>
    <dbReference type="NCBI Taxonomy" id="2493639"/>
    <lineage>
        <taxon>Bacteria</taxon>
        <taxon>Pseudomonadati</taxon>
        <taxon>Bdellovibrionota</taxon>
        <taxon>Oligoflexia</taxon>
        <taxon>Silvanigrellales</taxon>
        <taxon>Silvanigrellaceae</taxon>
        <taxon>Fluviispira</taxon>
    </lineage>
</organism>
<evidence type="ECO:0000256" key="6">
    <source>
        <dbReference type="ARBA" id="ARBA00022723"/>
    </source>
</evidence>
<gene>
    <name evidence="13" type="ORF">JCM31447_09240</name>
</gene>
<proteinExistence type="inferred from homology"/>